<evidence type="ECO:0000313" key="2">
    <source>
        <dbReference type="EMBL" id="HIH09171.1"/>
    </source>
</evidence>
<comment type="caution">
    <text evidence="2">The sequence shown here is derived from an EMBL/GenBank/DDBJ whole genome shotgun (WGS) entry which is preliminary data.</text>
</comment>
<accession>A0A7J4IUI4</accession>
<dbReference type="NCBIfam" id="TIGR01439">
    <property type="entry name" value="lp_hng_hel_AbrB"/>
    <property type="match status" value="1"/>
</dbReference>
<proteinExistence type="predicted"/>
<dbReference type="Gene3D" id="2.10.260.10">
    <property type="match status" value="1"/>
</dbReference>
<organism evidence="2 3">
    <name type="scientific">Candidatus Iainarchaeum sp</name>
    <dbReference type="NCBI Taxonomy" id="3101447"/>
    <lineage>
        <taxon>Archaea</taxon>
        <taxon>Candidatus Iainarchaeota</taxon>
        <taxon>Candidatus Iainarchaeia</taxon>
        <taxon>Candidatus Iainarchaeales</taxon>
        <taxon>Candidatus Iainarchaeaceae</taxon>
        <taxon>Candidatus Iainarchaeum</taxon>
    </lineage>
</organism>
<feature type="domain" description="SpoVT-AbrB" evidence="1">
    <location>
        <begin position="1"/>
        <end position="46"/>
    </location>
</feature>
<dbReference type="EMBL" id="DUGC01000015">
    <property type="protein sequence ID" value="HIH09171.1"/>
    <property type="molecule type" value="Genomic_DNA"/>
</dbReference>
<dbReference type="InterPro" id="IPR037914">
    <property type="entry name" value="SpoVT-AbrB_sf"/>
</dbReference>
<gene>
    <name evidence="2" type="ORF">HA254_00720</name>
</gene>
<dbReference type="Proteomes" id="UP000565078">
    <property type="component" value="Unassembled WGS sequence"/>
</dbReference>
<dbReference type="PROSITE" id="PS51740">
    <property type="entry name" value="SPOVT_ABRB"/>
    <property type="match status" value="1"/>
</dbReference>
<dbReference type="SMART" id="SM00966">
    <property type="entry name" value="SpoVT_AbrB"/>
    <property type="match status" value="1"/>
</dbReference>
<name>A0A7J4IUI4_9ARCH</name>
<sequence length="70" mass="7938">METVTLSSKYQIVIPKRAREALKLRPGDEIVILEKRDSIELVKVGPIEEAQGMFKGITQGGLRDHTERFD</sequence>
<keyword evidence="2" id="KW-0238">DNA-binding</keyword>
<dbReference type="GO" id="GO:0003677">
    <property type="term" value="F:DNA binding"/>
    <property type="evidence" value="ECO:0007669"/>
    <property type="project" value="UniProtKB-KW"/>
</dbReference>
<reference evidence="3" key="1">
    <citation type="journal article" date="2020" name="bioRxiv">
        <title>A rank-normalized archaeal taxonomy based on genome phylogeny resolves widespread incomplete and uneven classifications.</title>
        <authorList>
            <person name="Rinke C."/>
            <person name="Chuvochina M."/>
            <person name="Mussig A.J."/>
            <person name="Chaumeil P.-A."/>
            <person name="Waite D.W."/>
            <person name="Whitman W.B."/>
            <person name="Parks D.H."/>
            <person name="Hugenholtz P."/>
        </authorList>
    </citation>
    <scope>NUCLEOTIDE SEQUENCE [LARGE SCALE GENOMIC DNA]</scope>
</reference>
<evidence type="ECO:0000313" key="3">
    <source>
        <dbReference type="Proteomes" id="UP000565078"/>
    </source>
</evidence>
<dbReference type="SUPFAM" id="SSF89447">
    <property type="entry name" value="AbrB/MazE/MraZ-like"/>
    <property type="match status" value="1"/>
</dbReference>
<protein>
    <submittedName>
        <fullName evidence="2">AbrB/MazE/SpoVT family DNA-binding domain-containing protein</fullName>
    </submittedName>
</protein>
<dbReference type="InterPro" id="IPR007159">
    <property type="entry name" value="SpoVT-AbrB_dom"/>
</dbReference>
<dbReference type="AlphaFoldDB" id="A0A7J4IUI4"/>
<evidence type="ECO:0000259" key="1">
    <source>
        <dbReference type="PROSITE" id="PS51740"/>
    </source>
</evidence>
<dbReference type="Pfam" id="PF04014">
    <property type="entry name" value="MazE_antitoxin"/>
    <property type="match status" value="1"/>
</dbReference>